<organism evidence="9">
    <name type="scientific">Eiseniibacteriota bacterium</name>
    <dbReference type="NCBI Taxonomy" id="2212470"/>
    <lineage>
        <taxon>Bacteria</taxon>
        <taxon>Candidatus Eiseniibacteriota</taxon>
    </lineage>
</organism>
<evidence type="ECO:0000256" key="1">
    <source>
        <dbReference type="ARBA" id="ARBA00002521"/>
    </source>
</evidence>
<comment type="cofactor">
    <cofactor evidence="6">
        <name>Co(2+)</name>
        <dbReference type="ChEBI" id="CHEBI:48828"/>
    </cofactor>
    <cofactor evidence="6">
        <name>Zn(2+)</name>
        <dbReference type="ChEBI" id="CHEBI:29105"/>
    </cofactor>
    <cofactor evidence="6">
        <name>Mn(2+)</name>
        <dbReference type="ChEBI" id="CHEBI:29035"/>
    </cofactor>
    <cofactor evidence="6">
        <name>Fe(2+)</name>
        <dbReference type="ChEBI" id="CHEBI:29033"/>
    </cofactor>
    <text evidence="6">Binds 2 divalent metal cations per subunit. Has a high-affinity and a low affinity metal-binding site. The true nature of the physiological cofactor is under debate. The enzyme is active with cobalt, zinc, manganese or divalent iron ions. Most likely, methionine aminopeptidases function as mononuclear Fe(2+)-metalloproteases under physiological conditions, and the catalytically relevant metal-binding site has been assigned to the histidine-containing high-affinity site.</text>
</comment>
<dbReference type="HAMAP" id="MF_01974">
    <property type="entry name" value="MetAP_1"/>
    <property type="match status" value="1"/>
</dbReference>
<feature type="binding site" evidence="6">
    <location>
        <position position="231"/>
    </location>
    <ligand>
        <name>a divalent metal cation</name>
        <dbReference type="ChEBI" id="CHEBI:60240"/>
        <label>1</label>
    </ligand>
</feature>
<keyword evidence="3 6" id="KW-0645">Protease</keyword>
<evidence type="ECO:0000256" key="2">
    <source>
        <dbReference type="ARBA" id="ARBA00022438"/>
    </source>
</evidence>
<feature type="binding site" evidence="6">
    <location>
        <position position="104"/>
    </location>
    <ligand>
        <name>a divalent metal cation</name>
        <dbReference type="ChEBI" id="CHEBI:60240"/>
        <label>2</label>
        <note>catalytic</note>
    </ligand>
</feature>
<evidence type="ECO:0000256" key="4">
    <source>
        <dbReference type="ARBA" id="ARBA00022723"/>
    </source>
</evidence>
<proteinExistence type="inferred from homology"/>
<dbReference type="GO" id="GO:0046872">
    <property type="term" value="F:metal ion binding"/>
    <property type="evidence" value="ECO:0007669"/>
    <property type="project" value="UniProtKB-UniRule"/>
</dbReference>
<feature type="binding site" evidence="6">
    <location>
        <position position="174"/>
    </location>
    <ligand>
        <name>substrate</name>
    </ligand>
</feature>
<dbReference type="NCBIfam" id="TIGR00500">
    <property type="entry name" value="met_pdase_I"/>
    <property type="match status" value="1"/>
</dbReference>
<dbReference type="GO" id="GO:0004239">
    <property type="term" value="F:initiator methionyl aminopeptidase activity"/>
    <property type="evidence" value="ECO:0007669"/>
    <property type="project" value="UniProtKB-UniRule"/>
</dbReference>
<dbReference type="PRINTS" id="PR00599">
    <property type="entry name" value="MAPEPTIDASE"/>
</dbReference>
<evidence type="ECO:0000256" key="5">
    <source>
        <dbReference type="ARBA" id="ARBA00022801"/>
    </source>
</evidence>
<dbReference type="GO" id="GO:0006508">
    <property type="term" value="P:proteolysis"/>
    <property type="evidence" value="ECO:0007669"/>
    <property type="project" value="UniProtKB-KW"/>
</dbReference>
<keyword evidence="4 6" id="KW-0479">Metal-binding</keyword>
<evidence type="ECO:0000256" key="6">
    <source>
        <dbReference type="HAMAP-Rule" id="MF_01974"/>
    </source>
</evidence>
<dbReference type="InterPro" id="IPR002467">
    <property type="entry name" value="Pept_M24A_MAP1"/>
</dbReference>
<feature type="binding site" evidence="6">
    <location>
        <position position="167"/>
    </location>
    <ligand>
        <name>a divalent metal cation</name>
        <dbReference type="ChEBI" id="CHEBI:60240"/>
        <label>2</label>
        <note>catalytic</note>
    </ligand>
</feature>
<dbReference type="Gene3D" id="3.90.230.10">
    <property type="entry name" value="Creatinase/methionine aminopeptidase superfamily"/>
    <property type="match status" value="1"/>
</dbReference>
<protein>
    <recommendedName>
        <fullName evidence="6 7">Methionine aminopeptidase</fullName>
        <shortName evidence="6">MAP</shortName>
        <shortName evidence="6">MetAP</shortName>
        <ecNumber evidence="6 7">3.4.11.18</ecNumber>
    </recommendedName>
    <alternativeName>
        <fullName evidence="6">Peptidase M</fullName>
    </alternativeName>
</protein>
<evidence type="ECO:0000256" key="7">
    <source>
        <dbReference type="RuleBase" id="RU003653"/>
    </source>
</evidence>
<feature type="binding site" evidence="6">
    <location>
        <position position="231"/>
    </location>
    <ligand>
        <name>a divalent metal cation</name>
        <dbReference type="ChEBI" id="CHEBI:60240"/>
        <label>2</label>
        <note>catalytic</note>
    </ligand>
</feature>
<dbReference type="InterPro" id="IPR000994">
    <property type="entry name" value="Pept_M24"/>
</dbReference>
<feature type="binding site" evidence="6">
    <location>
        <position position="200"/>
    </location>
    <ligand>
        <name>a divalent metal cation</name>
        <dbReference type="ChEBI" id="CHEBI:60240"/>
        <label>2</label>
        <note>catalytic</note>
    </ligand>
</feature>
<dbReference type="InterPro" id="IPR036005">
    <property type="entry name" value="Creatinase/aminopeptidase-like"/>
</dbReference>
<evidence type="ECO:0000313" key="9">
    <source>
        <dbReference type="EMBL" id="HGZ43667.1"/>
    </source>
</evidence>
<comment type="subunit">
    <text evidence="6">Monomer.</text>
</comment>
<dbReference type="GO" id="GO:0070006">
    <property type="term" value="F:metalloaminopeptidase activity"/>
    <property type="evidence" value="ECO:0007669"/>
    <property type="project" value="UniProtKB-UniRule"/>
</dbReference>
<keyword evidence="5 6" id="KW-0378">Hydrolase</keyword>
<feature type="binding site" evidence="6">
    <location>
        <position position="104"/>
    </location>
    <ligand>
        <name>a divalent metal cation</name>
        <dbReference type="ChEBI" id="CHEBI:60240"/>
        <label>1</label>
    </ligand>
</feature>
<dbReference type="Pfam" id="PF00557">
    <property type="entry name" value="Peptidase_M24"/>
    <property type="match status" value="1"/>
</dbReference>
<sequence>MSITTREELDALRHVGRIVRRALEAMRAEVRPGVTTAALDAAGARVLAAHGARSAPRLVYGFPGVNCISVNDEIVHGVGSSRVLREGDLVKLDVTAEKDGFMADAAITVVAGRAPARARALVACAERALRRGLAAARAGRRAREVGAAVERVVEAAGFSVVRALQGHGIGRTIHEEPSIPNWDDPEARAVLTPGLVVTVEPIVSAGSGDAVGLPDGWTVRTRDGSLAAHAEHTVVITRGAPLLLTAA</sequence>
<feature type="binding site" evidence="6">
    <location>
        <position position="76"/>
    </location>
    <ligand>
        <name>substrate</name>
    </ligand>
</feature>
<evidence type="ECO:0000259" key="8">
    <source>
        <dbReference type="Pfam" id="PF00557"/>
    </source>
</evidence>
<dbReference type="SUPFAM" id="SSF55920">
    <property type="entry name" value="Creatinase/aminopeptidase"/>
    <property type="match status" value="1"/>
</dbReference>
<gene>
    <name evidence="6 9" type="primary">map</name>
    <name evidence="9" type="ORF">ENR23_09630</name>
</gene>
<dbReference type="PANTHER" id="PTHR43330:SF13">
    <property type="entry name" value="METHIONINE AMINOPEPTIDASE 2"/>
    <property type="match status" value="1"/>
</dbReference>
<keyword evidence="2 6" id="KW-0031">Aminopeptidase</keyword>
<comment type="catalytic activity">
    <reaction evidence="6 7">
        <text>Release of N-terminal amino acids, preferentially methionine, from peptides and arylamides.</text>
        <dbReference type="EC" id="3.4.11.18"/>
    </reaction>
</comment>
<dbReference type="EC" id="3.4.11.18" evidence="6 7"/>
<comment type="caution">
    <text evidence="9">The sequence shown here is derived from an EMBL/GenBank/DDBJ whole genome shotgun (WGS) entry which is preliminary data.</text>
</comment>
<dbReference type="AlphaFoldDB" id="A0A832I2A6"/>
<name>A0A832I2A6_UNCEI</name>
<dbReference type="InterPro" id="IPR001714">
    <property type="entry name" value="Pept_M24_MAP"/>
</dbReference>
<dbReference type="PANTHER" id="PTHR43330">
    <property type="entry name" value="METHIONINE AMINOPEPTIDASE"/>
    <property type="match status" value="1"/>
</dbReference>
<dbReference type="EMBL" id="DSQF01000019">
    <property type="protein sequence ID" value="HGZ43667.1"/>
    <property type="molecule type" value="Genomic_DNA"/>
</dbReference>
<accession>A0A832I2A6</accession>
<feature type="domain" description="Peptidase M24" evidence="8">
    <location>
        <begin position="11"/>
        <end position="237"/>
    </location>
</feature>
<evidence type="ECO:0000256" key="3">
    <source>
        <dbReference type="ARBA" id="ARBA00022670"/>
    </source>
</evidence>
<feature type="binding site" evidence="6">
    <location>
        <position position="93"/>
    </location>
    <ligand>
        <name>a divalent metal cation</name>
        <dbReference type="ChEBI" id="CHEBI:60240"/>
        <label>1</label>
    </ligand>
</feature>
<reference evidence="9" key="1">
    <citation type="journal article" date="2020" name="mSystems">
        <title>Genome- and Community-Level Interaction Insights into Carbon Utilization and Element Cycling Functions of Hydrothermarchaeota in Hydrothermal Sediment.</title>
        <authorList>
            <person name="Zhou Z."/>
            <person name="Liu Y."/>
            <person name="Xu W."/>
            <person name="Pan J."/>
            <person name="Luo Z.H."/>
            <person name="Li M."/>
        </authorList>
    </citation>
    <scope>NUCLEOTIDE SEQUENCE [LARGE SCALE GENOMIC DNA]</scope>
    <source>
        <strain evidence="9">SpSt-381</strain>
    </source>
</reference>
<comment type="function">
    <text evidence="1 6">Removes the N-terminal methionine from nascent proteins. The N-terminal methionine is often cleaved when the second residue in the primary sequence is small and uncharged (Met-Ala-, Cys, Gly, Pro, Ser, Thr, or Val). Requires deformylation of the N(alpha)-formylated initiator methionine before it can be hydrolyzed.</text>
</comment>
<comment type="similarity">
    <text evidence="6">Belongs to the peptidase M24A family. Methionine aminopeptidase type 1 subfamily.</text>
</comment>